<dbReference type="AlphaFoldDB" id="A0A1G7TFA1"/>
<dbReference type="CDD" id="cd16352">
    <property type="entry name" value="CheD"/>
    <property type="match status" value="1"/>
</dbReference>
<evidence type="ECO:0000256" key="3">
    <source>
        <dbReference type="HAMAP-Rule" id="MF_01440"/>
    </source>
</evidence>
<dbReference type="PANTHER" id="PTHR35147">
    <property type="entry name" value="CHEMORECEPTOR GLUTAMINE DEAMIDASE CHED-RELATED"/>
    <property type="match status" value="1"/>
</dbReference>
<dbReference type="InterPro" id="IPR038592">
    <property type="entry name" value="CheD-like_sf"/>
</dbReference>
<comment type="function">
    <text evidence="3">Probably deamidates glutamine residues to glutamate on methyl-accepting chemotaxis receptors (MCPs), playing an important role in chemotaxis.</text>
</comment>
<dbReference type="Gene3D" id="3.30.1330.200">
    <property type="match status" value="1"/>
</dbReference>
<dbReference type="EMBL" id="FNCP01000002">
    <property type="protein sequence ID" value="SDG34037.1"/>
    <property type="molecule type" value="Genomic_DNA"/>
</dbReference>
<keyword evidence="1 3" id="KW-0145">Chemotaxis</keyword>
<gene>
    <name evidence="3" type="primary">cheD</name>
    <name evidence="4" type="ORF">SAMN05443529_102219</name>
</gene>
<evidence type="ECO:0000256" key="2">
    <source>
        <dbReference type="ARBA" id="ARBA00022801"/>
    </source>
</evidence>
<comment type="similarity">
    <text evidence="3">Belongs to the CheD family.</text>
</comment>
<reference evidence="5" key="1">
    <citation type="submission" date="2016-10" db="EMBL/GenBank/DDBJ databases">
        <authorList>
            <person name="Varghese N."/>
            <person name="Submissions S."/>
        </authorList>
    </citation>
    <scope>NUCLEOTIDE SEQUENCE [LARGE SCALE GENOMIC DNA]</scope>
    <source>
        <strain evidence="5">DSM 8344</strain>
    </source>
</reference>
<evidence type="ECO:0000313" key="5">
    <source>
        <dbReference type="Proteomes" id="UP000198656"/>
    </source>
</evidence>
<organism evidence="4 5">
    <name type="scientific">Desulfosporosinus hippei DSM 8344</name>
    <dbReference type="NCBI Taxonomy" id="1121419"/>
    <lineage>
        <taxon>Bacteria</taxon>
        <taxon>Bacillati</taxon>
        <taxon>Bacillota</taxon>
        <taxon>Clostridia</taxon>
        <taxon>Eubacteriales</taxon>
        <taxon>Desulfitobacteriaceae</taxon>
        <taxon>Desulfosporosinus</taxon>
    </lineage>
</organism>
<dbReference type="STRING" id="1121419.SAMN05443529_102219"/>
<dbReference type="EC" id="3.5.1.44" evidence="3"/>
<comment type="catalytic activity">
    <reaction evidence="3">
        <text>L-glutaminyl-[protein] + H2O = L-glutamyl-[protein] + NH4(+)</text>
        <dbReference type="Rhea" id="RHEA:16441"/>
        <dbReference type="Rhea" id="RHEA-COMP:10207"/>
        <dbReference type="Rhea" id="RHEA-COMP:10208"/>
        <dbReference type="ChEBI" id="CHEBI:15377"/>
        <dbReference type="ChEBI" id="CHEBI:28938"/>
        <dbReference type="ChEBI" id="CHEBI:29973"/>
        <dbReference type="ChEBI" id="CHEBI:30011"/>
        <dbReference type="EC" id="3.5.1.44"/>
    </reaction>
</comment>
<dbReference type="OrthoDB" id="9807202at2"/>
<dbReference type="GO" id="GO:0006935">
    <property type="term" value="P:chemotaxis"/>
    <property type="evidence" value="ECO:0007669"/>
    <property type="project" value="UniProtKB-UniRule"/>
</dbReference>
<dbReference type="InterPro" id="IPR011324">
    <property type="entry name" value="Cytotoxic_necrot_fac-like_cat"/>
</dbReference>
<dbReference type="PANTHER" id="PTHR35147:SF1">
    <property type="entry name" value="CHEMORECEPTOR GLUTAMINE DEAMIDASE CHED-RELATED"/>
    <property type="match status" value="1"/>
</dbReference>
<proteinExistence type="inferred from homology"/>
<name>A0A1G7TFA1_9FIRM</name>
<dbReference type="HAMAP" id="MF_01440">
    <property type="entry name" value="CheD"/>
    <property type="match status" value="1"/>
</dbReference>
<dbReference type="RefSeq" id="WP_092329607.1">
    <property type="nucleotide sequence ID" value="NZ_FNCP01000002.1"/>
</dbReference>
<accession>A0A1G7TFA1</accession>
<protein>
    <recommendedName>
        <fullName evidence="3">Probable chemoreceptor glutamine deamidase CheD</fullName>
        <ecNumber evidence="3">3.5.1.44</ecNumber>
    </recommendedName>
</protein>
<dbReference type="SUPFAM" id="SSF64438">
    <property type="entry name" value="CNF1/YfiH-like putative cysteine hydrolases"/>
    <property type="match status" value="1"/>
</dbReference>
<dbReference type="Pfam" id="PF03975">
    <property type="entry name" value="CheD"/>
    <property type="match status" value="1"/>
</dbReference>
<sequence length="156" mass="17459">MDKIVGIGEYGIAEKREDFIKTYALASCVAVTAYNPDNHLAGMIHIALPHPVNEKEGQRRPIYYATSGIPIMIDRLRLEYGCQLRDLQVKLFGGADSLRVDDYFKIGQRNIKAVRETLLAMNLKILDEQIGGYLSRSITMSVSTGQIEIKTLPINC</sequence>
<dbReference type="Proteomes" id="UP000198656">
    <property type="component" value="Unassembled WGS sequence"/>
</dbReference>
<dbReference type="GO" id="GO:0050568">
    <property type="term" value="F:protein-glutamine glutaminase activity"/>
    <property type="evidence" value="ECO:0007669"/>
    <property type="project" value="UniProtKB-UniRule"/>
</dbReference>
<keyword evidence="2 3" id="KW-0378">Hydrolase</keyword>
<evidence type="ECO:0000313" key="4">
    <source>
        <dbReference type="EMBL" id="SDG34037.1"/>
    </source>
</evidence>
<dbReference type="InterPro" id="IPR005659">
    <property type="entry name" value="Chemorcpt_Glu_NH3ase_CheD"/>
</dbReference>
<keyword evidence="5" id="KW-1185">Reference proteome</keyword>
<evidence type="ECO:0000256" key="1">
    <source>
        <dbReference type="ARBA" id="ARBA00022500"/>
    </source>
</evidence>